<evidence type="ECO:0000313" key="2">
    <source>
        <dbReference type="EnsemblPlants" id="PGSC0003DMT400091911"/>
    </source>
</evidence>
<evidence type="ECO:0008006" key="4">
    <source>
        <dbReference type="Google" id="ProtNLM"/>
    </source>
</evidence>
<dbReference type="InParanoid" id="M1DNN9"/>
<dbReference type="PaxDb" id="4113-PGSC0003DMT400091911"/>
<feature type="compositionally biased region" description="Polar residues" evidence="1">
    <location>
        <begin position="44"/>
        <end position="55"/>
    </location>
</feature>
<dbReference type="AlphaFoldDB" id="M1DNN9"/>
<name>M1DNN9_SOLTU</name>
<reference evidence="2" key="2">
    <citation type="submission" date="2015-06" db="UniProtKB">
        <authorList>
            <consortium name="EnsemblPlants"/>
        </authorList>
    </citation>
    <scope>IDENTIFICATION</scope>
    <source>
        <strain evidence="2">DM1-3 516 R44</strain>
    </source>
</reference>
<dbReference type="Gramene" id="PGSC0003DMT400091911">
    <property type="protein sequence ID" value="PGSC0003DMT400091911"/>
    <property type="gene ID" value="PGSC0003DMG400041482"/>
</dbReference>
<evidence type="ECO:0000313" key="3">
    <source>
        <dbReference type="Proteomes" id="UP000011115"/>
    </source>
</evidence>
<protein>
    <recommendedName>
        <fullName evidence="4">Gag-pol polyprotein</fullName>
    </recommendedName>
</protein>
<evidence type="ECO:0000256" key="1">
    <source>
        <dbReference type="SAM" id="MobiDB-lite"/>
    </source>
</evidence>
<proteinExistence type="predicted"/>
<dbReference type="Proteomes" id="UP000011115">
    <property type="component" value="Unassembled WGS sequence"/>
</dbReference>
<keyword evidence="3" id="KW-1185">Reference proteome</keyword>
<dbReference type="EnsemblPlants" id="PGSC0003DMT400091911">
    <property type="protein sequence ID" value="PGSC0003DMT400091911"/>
    <property type="gene ID" value="PGSC0003DMG400041482"/>
</dbReference>
<feature type="region of interest" description="Disordered" evidence="1">
    <location>
        <begin position="1"/>
        <end position="68"/>
    </location>
</feature>
<accession>M1DNN9</accession>
<organism evidence="2 3">
    <name type="scientific">Solanum tuberosum</name>
    <name type="common">Potato</name>
    <dbReference type="NCBI Taxonomy" id="4113"/>
    <lineage>
        <taxon>Eukaryota</taxon>
        <taxon>Viridiplantae</taxon>
        <taxon>Streptophyta</taxon>
        <taxon>Embryophyta</taxon>
        <taxon>Tracheophyta</taxon>
        <taxon>Spermatophyta</taxon>
        <taxon>Magnoliopsida</taxon>
        <taxon>eudicotyledons</taxon>
        <taxon>Gunneridae</taxon>
        <taxon>Pentapetalae</taxon>
        <taxon>asterids</taxon>
        <taxon>lamiids</taxon>
        <taxon>Solanales</taxon>
        <taxon>Solanaceae</taxon>
        <taxon>Solanoideae</taxon>
        <taxon>Solaneae</taxon>
        <taxon>Solanum</taxon>
    </lineage>
</organism>
<dbReference type="HOGENOM" id="CLU_1186739_0_0_1"/>
<reference evidence="3" key="1">
    <citation type="journal article" date="2011" name="Nature">
        <title>Genome sequence and analysis of the tuber crop potato.</title>
        <authorList>
            <consortium name="The Potato Genome Sequencing Consortium"/>
        </authorList>
    </citation>
    <scope>NUCLEOTIDE SEQUENCE [LARGE SCALE GENOMIC DNA]</scope>
    <source>
        <strain evidence="3">cv. DM1-3 516 R44</strain>
    </source>
</reference>
<sequence length="234" mass="26563">MYISRLMVHAQQVEESRLKKKNREAKRATPKEQSQPRSKKRFYNQESPMVNNDRVSNPNSQGGNGSGFYFERPICDKYGKQHLAKGREAKQASLEGLDSNAPRKNRFYVLQENKDKGANPDEGTDAGTKGELNGCSPTWLACRPLAPLRRPMTNHLSELIGTKGEPRVHFGSTILTSILVARFIVDQEDKFWKMVKAKGKQVISSHMESNRESFPPPSKRVWVPVVDGLYWAVY</sequence>